<dbReference type="PANTHER" id="PTHR30061">
    <property type="entry name" value="MALTOSE-BINDING PERIPLASMIC PROTEIN"/>
    <property type="match status" value="1"/>
</dbReference>
<dbReference type="KEGG" id="tap:GZ22_13465"/>
<dbReference type="Proteomes" id="UP000027980">
    <property type="component" value="Chromosome"/>
</dbReference>
<keyword evidence="2" id="KW-0813">Transport</keyword>
<dbReference type="AlphaFoldDB" id="A0A075LL84"/>
<name>A0A075LL84_9BACI</name>
<dbReference type="SUPFAM" id="SSF53850">
    <property type="entry name" value="Periplasmic binding protein-like II"/>
    <property type="match status" value="1"/>
</dbReference>
<dbReference type="GO" id="GO:0055085">
    <property type="term" value="P:transmembrane transport"/>
    <property type="evidence" value="ECO:0007669"/>
    <property type="project" value="InterPro"/>
</dbReference>
<keyword evidence="3" id="KW-0732">Signal</keyword>
<dbReference type="PANTHER" id="PTHR30061:SF50">
    <property type="entry name" value="MALTOSE_MALTODEXTRIN-BINDING PERIPLASMIC PROTEIN"/>
    <property type="match status" value="1"/>
</dbReference>
<sequence>MRKKLFYVLLTVLLLLLSASGMPPEKEKKQVEETVSLTIRNPKVEVAAEFESMVRLYEKIHPHVRIQVETVGGISDDFSDLKTQMAVGEGPDIFTNVGYAATKEWIRYLEDLSEESWVADARDGTLDPITVDGKVYGMPMNIEGFGVIYNKALFQKAGINELPDTYTELVEAASQLKKVGVTPFANGYYEEWKLGHHLTSLAFAEQSDPETFMSDLAAGKASFTDNTSFQNMLRFLDLTLTYGSPHAVTTDYYAEMEAFQKGETAMIVQGNWVEPLLAKQAPNLDVGMFPIPLDDGGNTQLVTGVPSYWVVNKQSGSVEKQEAKRFLKWMTESEEGRAYQTEQLHFISAFRSVRPPEANLSGDAWAQYKQQDRRNFNWSSYPPPMKDVFGRILKQYVNEEMSKQDALQDLDHVWRQNSLSY</sequence>
<dbReference type="PROSITE" id="PS01037">
    <property type="entry name" value="SBP_BACTERIAL_1"/>
    <property type="match status" value="1"/>
</dbReference>
<dbReference type="HOGENOM" id="CLU_031285_12_3_9"/>
<dbReference type="GO" id="GO:0055052">
    <property type="term" value="C:ATP-binding cassette (ABC) transporter complex, substrate-binding subunit-containing"/>
    <property type="evidence" value="ECO:0007669"/>
    <property type="project" value="TreeGrafter"/>
</dbReference>
<comment type="similarity">
    <text evidence="1">Belongs to the bacterial solute-binding protein 1 family.</text>
</comment>
<dbReference type="RefSeq" id="WP_038563257.1">
    <property type="nucleotide sequence ID" value="NZ_CP008876.1"/>
</dbReference>
<evidence type="ECO:0000256" key="2">
    <source>
        <dbReference type="ARBA" id="ARBA00022448"/>
    </source>
</evidence>
<evidence type="ECO:0000313" key="5">
    <source>
        <dbReference type="Proteomes" id="UP000027980"/>
    </source>
</evidence>
<gene>
    <name evidence="4" type="ORF">GZ22_13465</name>
</gene>
<dbReference type="Pfam" id="PF01547">
    <property type="entry name" value="SBP_bac_1"/>
    <property type="match status" value="1"/>
</dbReference>
<dbReference type="GO" id="GO:1901982">
    <property type="term" value="F:maltose binding"/>
    <property type="evidence" value="ECO:0007669"/>
    <property type="project" value="TreeGrafter"/>
</dbReference>
<accession>A0A075LL84</accession>
<evidence type="ECO:0000256" key="1">
    <source>
        <dbReference type="ARBA" id="ARBA00008520"/>
    </source>
</evidence>
<protein>
    <recommendedName>
        <fullName evidence="6">ABC transporter substrate-binding protein</fullName>
    </recommendedName>
</protein>
<evidence type="ECO:0000313" key="4">
    <source>
        <dbReference type="EMBL" id="AIF67540.1"/>
    </source>
</evidence>
<dbReference type="OrthoDB" id="9763054at2"/>
<dbReference type="GO" id="GO:0015768">
    <property type="term" value="P:maltose transport"/>
    <property type="evidence" value="ECO:0007669"/>
    <property type="project" value="TreeGrafter"/>
</dbReference>
<reference evidence="4 5" key="1">
    <citation type="submission" date="2014-07" db="EMBL/GenBank/DDBJ databases">
        <title>Complete genome sequence of a moderately halophilic bacterium Terribacillus aidingensis MP602, isolated from Cryptomeria fortunei in Tianmu mountain in China.</title>
        <authorList>
            <person name="Wang Y."/>
            <person name="Lu P."/>
            <person name="Zhang L."/>
        </authorList>
    </citation>
    <scope>NUCLEOTIDE SEQUENCE [LARGE SCALE GENOMIC DNA]</scope>
    <source>
        <strain evidence="4 5">MP602</strain>
    </source>
</reference>
<dbReference type="InterPro" id="IPR006059">
    <property type="entry name" value="SBP"/>
</dbReference>
<dbReference type="GeneID" id="34222729"/>
<dbReference type="GO" id="GO:0042956">
    <property type="term" value="P:maltodextrin transmembrane transport"/>
    <property type="evidence" value="ECO:0007669"/>
    <property type="project" value="TreeGrafter"/>
</dbReference>
<dbReference type="EMBL" id="CP008876">
    <property type="protein sequence ID" value="AIF67540.1"/>
    <property type="molecule type" value="Genomic_DNA"/>
</dbReference>
<evidence type="ECO:0008006" key="6">
    <source>
        <dbReference type="Google" id="ProtNLM"/>
    </source>
</evidence>
<evidence type="ECO:0000256" key="3">
    <source>
        <dbReference type="ARBA" id="ARBA00022729"/>
    </source>
</evidence>
<dbReference type="Gene3D" id="3.40.190.10">
    <property type="entry name" value="Periplasmic binding protein-like II"/>
    <property type="match status" value="2"/>
</dbReference>
<organism evidence="4 5">
    <name type="scientific">Terribacillus saccharophilus</name>
    <dbReference type="NCBI Taxonomy" id="361277"/>
    <lineage>
        <taxon>Bacteria</taxon>
        <taxon>Bacillati</taxon>
        <taxon>Bacillota</taxon>
        <taxon>Bacilli</taxon>
        <taxon>Bacillales</taxon>
        <taxon>Bacillaceae</taxon>
        <taxon>Terribacillus</taxon>
    </lineage>
</organism>
<proteinExistence type="inferred from homology"/>
<dbReference type="InterPro" id="IPR006061">
    <property type="entry name" value="SBP_1_CS"/>
</dbReference>